<accession>A0ABW0K7T8</accession>
<dbReference type="EMBL" id="JBHSMJ010000018">
    <property type="protein sequence ID" value="MFC5449460.1"/>
    <property type="molecule type" value="Genomic_DNA"/>
</dbReference>
<comment type="caution">
    <text evidence="2">The sequence shown here is derived from an EMBL/GenBank/DDBJ whole genome shotgun (WGS) entry which is preliminary data.</text>
</comment>
<name>A0ABW0K7T8_9BACL</name>
<keyword evidence="1" id="KW-0732">Signal</keyword>
<proteinExistence type="predicted"/>
<reference evidence="3" key="1">
    <citation type="journal article" date="2019" name="Int. J. Syst. Evol. Microbiol.">
        <title>The Global Catalogue of Microorganisms (GCM) 10K type strain sequencing project: providing services to taxonomists for standard genome sequencing and annotation.</title>
        <authorList>
            <consortium name="The Broad Institute Genomics Platform"/>
            <consortium name="The Broad Institute Genome Sequencing Center for Infectious Disease"/>
            <person name="Wu L."/>
            <person name="Ma J."/>
        </authorList>
    </citation>
    <scope>NUCLEOTIDE SEQUENCE [LARGE SCALE GENOMIC DNA]</scope>
    <source>
        <strain evidence="3">KACC 11904</strain>
    </source>
</reference>
<evidence type="ECO:0000313" key="2">
    <source>
        <dbReference type="EMBL" id="MFC5449460.1"/>
    </source>
</evidence>
<sequence length="190" mass="20271">MKSKKVIVSLLLTSAFILSTALPATAAKISQDNSFTQANSDDILVRKVREDVESGKIDYATPLPAITPFIAQHAIYGNSGTQGNFSGLNSVGVYSGAFLSDGGDLQINSYAHRDTTSTSGTYYITPYKFSDWSAAYTDKKTTASYPSTSTDSTYVYIWSGVGTGSYKALINTGSGDSYTISGHITVYAQN</sequence>
<feature type="chain" id="PRO_5047146641" evidence="1">
    <location>
        <begin position="27"/>
        <end position="190"/>
    </location>
</feature>
<dbReference type="RefSeq" id="WP_270884534.1">
    <property type="nucleotide sequence ID" value="NZ_JAQFVF010000071.1"/>
</dbReference>
<protein>
    <submittedName>
        <fullName evidence="2">Uncharacterized protein</fullName>
    </submittedName>
</protein>
<dbReference type="Proteomes" id="UP001596044">
    <property type="component" value="Unassembled WGS sequence"/>
</dbReference>
<feature type="signal peptide" evidence="1">
    <location>
        <begin position="1"/>
        <end position="26"/>
    </location>
</feature>
<organism evidence="2 3">
    <name type="scientific">Paenibacillus aestuarii</name>
    <dbReference type="NCBI Taxonomy" id="516965"/>
    <lineage>
        <taxon>Bacteria</taxon>
        <taxon>Bacillati</taxon>
        <taxon>Bacillota</taxon>
        <taxon>Bacilli</taxon>
        <taxon>Bacillales</taxon>
        <taxon>Paenibacillaceae</taxon>
        <taxon>Paenibacillus</taxon>
    </lineage>
</organism>
<gene>
    <name evidence="2" type="ORF">ACFPOG_14415</name>
</gene>
<evidence type="ECO:0000256" key="1">
    <source>
        <dbReference type="SAM" id="SignalP"/>
    </source>
</evidence>
<evidence type="ECO:0000313" key="3">
    <source>
        <dbReference type="Proteomes" id="UP001596044"/>
    </source>
</evidence>
<keyword evidence="3" id="KW-1185">Reference proteome</keyword>